<comment type="caution">
    <text evidence="1">The sequence shown here is derived from an EMBL/GenBank/DDBJ whole genome shotgun (WGS) entry which is preliminary data.</text>
</comment>
<reference evidence="1" key="1">
    <citation type="submission" date="2022-11" db="EMBL/GenBank/DDBJ databases">
        <title>Genome Sequence of Boeremia exigua.</title>
        <authorList>
            <person name="Buettner E."/>
        </authorList>
    </citation>
    <scope>NUCLEOTIDE SEQUENCE</scope>
    <source>
        <strain evidence="1">CU02</strain>
    </source>
</reference>
<evidence type="ECO:0000313" key="2">
    <source>
        <dbReference type="Proteomes" id="UP001153331"/>
    </source>
</evidence>
<organism evidence="1 2">
    <name type="scientific">Boeremia exigua</name>
    <dbReference type="NCBI Taxonomy" id="749465"/>
    <lineage>
        <taxon>Eukaryota</taxon>
        <taxon>Fungi</taxon>
        <taxon>Dikarya</taxon>
        <taxon>Ascomycota</taxon>
        <taxon>Pezizomycotina</taxon>
        <taxon>Dothideomycetes</taxon>
        <taxon>Pleosporomycetidae</taxon>
        <taxon>Pleosporales</taxon>
        <taxon>Pleosporineae</taxon>
        <taxon>Didymellaceae</taxon>
        <taxon>Boeremia</taxon>
    </lineage>
</organism>
<keyword evidence="2" id="KW-1185">Reference proteome</keyword>
<gene>
    <name evidence="1" type="ORF">OPT61_g3545</name>
</gene>
<dbReference type="Proteomes" id="UP001153331">
    <property type="component" value="Unassembled WGS sequence"/>
</dbReference>
<protein>
    <submittedName>
        <fullName evidence="1">Uncharacterized protein</fullName>
    </submittedName>
</protein>
<proteinExistence type="predicted"/>
<accession>A0ACC2IHK8</accession>
<dbReference type="EMBL" id="JAPHNI010000183">
    <property type="protein sequence ID" value="KAJ8114629.1"/>
    <property type="molecule type" value="Genomic_DNA"/>
</dbReference>
<name>A0ACC2IHK8_9PLEO</name>
<evidence type="ECO:0000313" key="1">
    <source>
        <dbReference type="EMBL" id="KAJ8114629.1"/>
    </source>
</evidence>
<sequence>MDEIFVAVMGATGSGKSSFIQQVTGDQKCRVGHTLESETTEVREYRCQYSGRAYVLIDTPGFDDSYRSNSEVVDAILAWLEQSYRSKNLLSGIIYLHRINSVRMQGNSLQNLRMFRKLCGNDVFKNVLLVTTFWDTVNEAEGRAREEELSSNDEFWGMMIQKGSRMRRWSSGSHLDITKGILASAVPENKRALRAQIEIVDQGRSRDEIKIADFQQMLFTLNADFEREKAQMQGQLAQKQQAARSQVKEERSRMRAAATKEIQIENDARFAAELMEAERVELQNATERHRLQQQIARKEEETRQAKLKFQEENNKKETLKRYYENHQCTHAEAEKGQTCDKCSKDLLKKQTHHFHCCHCGTLGYNQCADCGFACLAPEHPRMVFRPGVRDPSCNVM</sequence>